<evidence type="ECO:0000313" key="2">
    <source>
        <dbReference type="Proteomes" id="UP000024635"/>
    </source>
</evidence>
<organism evidence="1 2">
    <name type="scientific">Ancylostoma ceylanicum</name>
    <dbReference type="NCBI Taxonomy" id="53326"/>
    <lineage>
        <taxon>Eukaryota</taxon>
        <taxon>Metazoa</taxon>
        <taxon>Ecdysozoa</taxon>
        <taxon>Nematoda</taxon>
        <taxon>Chromadorea</taxon>
        <taxon>Rhabditida</taxon>
        <taxon>Rhabditina</taxon>
        <taxon>Rhabditomorpha</taxon>
        <taxon>Strongyloidea</taxon>
        <taxon>Ancylostomatidae</taxon>
        <taxon>Ancylostomatinae</taxon>
        <taxon>Ancylostoma</taxon>
    </lineage>
</organism>
<gene>
    <name evidence="1" type="primary">Acey_s0012.g1657</name>
    <name evidence="1" type="ORF">Y032_0012g1657</name>
</gene>
<proteinExistence type="predicted"/>
<dbReference type="EMBL" id="JARK01001348">
    <property type="protein sequence ID" value="EYC25031.1"/>
    <property type="molecule type" value="Genomic_DNA"/>
</dbReference>
<protein>
    <submittedName>
        <fullName evidence="1">Uncharacterized protein</fullName>
    </submittedName>
</protein>
<dbReference type="AlphaFoldDB" id="A0A016VCT2"/>
<accession>A0A016VCT2</accession>
<sequence length="106" mass="12378">MADMPSGWHRSCVELLGRPGSQLEVSSRRLWGMFLPRGSSFDQLSGFLERRESDHQWPMHQFGEDQWVCVEYDCCSNCLLTTVIVRLSSRHGGFPELDYDSHRRRM</sequence>
<keyword evidence="2" id="KW-1185">Reference proteome</keyword>
<reference evidence="2" key="1">
    <citation type="journal article" date="2015" name="Nat. Genet.">
        <title>The genome and transcriptome of the zoonotic hookworm Ancylostoma ceylanicum identify infection-specific gene families.</title>
        <authorList>
            <person name="Schwarz E.M."/>
            <person name="Hu Y."/>
            <person name="Antoshechkin I."/>
            <person name="Miller M.M."/>
            <person name="Sternberg P.W."/>
            <person name="Aroian R.V."/>
        </authorList>
    </citation>
    <scope>NUCLEOTIDE SEQUENCE</scope>
    <source>
        <strain evidence="2">HY135</strain>
    </source>
</reference>
<name>A0A016VCT2_9BILA</name>
<comment type="caution">
    <text evidence="1">The sequence shown here is derived from an EMBL/GenBank/DDBJ whole genome shotgun (WGS) entry which is preliminary data.</text>
</comment>
<evidence type="ECO:0000313" key="1">
    <source>
        <dbReference type="EMBL" id="EYC25031.1"/>
    </source>
</evidence>
<dbReference type="Proteomes" id="UP000024635">
    <property type="component" value="Unassembled WGS sequence"/>
</dbReference>